<evidence type="ECO:0000256" key="10">
    <source>
        <dbReference type="ARBA" id="ARBA00022695"/>
    </source>
</evidence>
<keyword evidence="11" id="KW-0999">Mitochondrion inner membrane</keyword>
<evidence type="ECO:0000256" key="6">
    <source>
        <dbReference type="ARBA" id="ARBA00012487"/>
    </source>
</evidence>
<keyword evidence="10" id="KW-0548">Nucleotidyltransferase</keyword>
<evidence type="ECO:0000256" key="5">
    <source>
        <dbReference type="ARBA" id="ARBA00005458"/>
    </source>
</evidence>
<name>A0A2N5V242_9BASI</name>
<sequence>MMLSVDSPWRTSVGVSKCSILARSGKLPESPAWHRPAPSNPQCSPIRFAFVYGSAVFPQKSRPLARPRASPPPIRDFVFPVSHPGHWHSINLHHNPHHYLLAARLVNSPAIASLQEHALGAGLWFNLRANVSQTVIKYGVVSVDTLCNDLLDWNTLCLSGRMHKPIDILRDHPRARLAQHANLVPALRTALLLLPERFDALVLFRPVAGLSYTGDFRMRFAESPHKVNNIVAGQTATINCSLI</sequence>
<comment type="caution">
    <text evidence="19">The sequence shown here is derived from an EMBL/GenBank/DDBJ whole genome shotgun (WGS) entry which is preliminary data.</text>
</comment>
<reference evidence="19 20" key="1">
    <citation type="submission" date="2017-11" db="EMBL/GenBank/DDBJ databases">
        <title>De novo assembly and phasing of dikaryotic genomes from two isolates of Puccinia coronata f. sp. avenae, the causal agent of oat crown rust.</title>
        <authorList>
            <person name="Miller M.E."/>
            <person name="Zhang Y."/>
            <person name="Omidvar V."/>
            <person name="Sperschneider J."/>
            <person name="Schwessinger B."/>
            <person name="Raley C."/>
            <person name="Palmer J.M."/>
            <person name="Garnica D."/>
            <person name="Upadhyaya N."/>
            <person name="Rathjen J."/>
            <person name="Taylor J.M."/>
            <person name="Park R.F."/>
            <person name="Dodds P.N."/>
            <person name="Hirsch C.D."/>
            <person name="Kianian S.F."/>
            <person name="Figueroa M."/>
        </authorList>
    </citation>
    <scope>NUCLEOTIDE SEQUENCE [LARGE SCALE GENOMIC DNA]</scope>
    <source>
        <strain evidence="19">12SD80</strain>
    </source>
</reference>
<evidence type="ECO:0000256" key="7">
    <source>
        <dbReference type="ARBA" id="ARBA00018337"/>
    </source>
</evidence>
<evidence type="ECO:0000256" key="12">
    <source>
        <dbReference type="ARBA" id="ARBA00022842"/>
    </source>
</evidence>
<dbReference type="Pfam" id="PF09139">
    <property type="entry name" value="Tam41_Mmp37"/>
    <property type="match status" value="1"/>
</dbReference>
<dbReference type="Proteomes" id="UP000235392">
    <property type="component" value="Unassembled WGS sequence"/>
</dbReference>
<evidence type="ECO:0000313" key="19">
    <source>
        <dbReference type="EMBL" id="PLW44082.1"/>
    </source>
</evidence>
<dbReference type="InterPro" id="IPR015222">
    <property type="entry name" value="Tam41"/>
</dbReference>
<evidence type="ECO:0000256" key="11">
    <source>
        <dbReference type="ARBA" id="ARBA00022792"/>
    </source>
</evidence>
<keyword evidence="14" id="KW-0496">Mitochondrion</keyword>
<dbReference type="GO" id="GO:0004605">
    <property type="term" value="F:phosphatidate cytidylyltransferase activity"/>
    <property type="evidence" value="ECO:0007669"/>
    <property type="project" value="UniProtKB-EC"/>
</dbReference>
<evidence type="ECO:0000256" key="9">
    <source>
        <dbReference type="ARBA" id="ARBA00022679"/>
    </source>
</evidence>
<keyword evidence="16" id="KW-0594">Phospholipid biosynthesis</keyword>
<evidence type="ECO:0000256" key="15">
    <source>
        <dbReference type="ARBA" id="ARBA00023136"/>
    </source>
</evidence>
<dbReference type="EMBL" id="PGCI01000061">
    <property type="protein sequence ID" value="PLW44082.1"/>
    <property type="molecule type" value="Genomic_DNA"/>
</dbReference>
<gene>
    <name evidence="19" type="ORF">PCASD_04891</name>
</gene>
<keyword evidence="17" id="KW-1208">Phospholipid metabolism</keyword>
<dbReference type="EC" id="2.7.7.41" evidence="6"/>
<dbReference type="GO" id="GO:0016024">
    <property type="term" value="P:CDP-diacylglycerol biosynthetic process"/>
    <property type="evidence" value="ECO:0007669"/>
    <property type="project" value="UniProtKB-UniPathway"/>
</dbReference>
<keyword evidence="15" id="KW-0472">Membrane</keyword>
<evidence type="ECO:0000256" key="18">
    <source>
        <dbReference type="ARBA" id="ARBA00029893"/>
    </source>
</evidence>
<dbReference type="GO" id="GO:0005743">
    <property type="term" value="C:mitochondrial inner membrane"/>
    <property type="evidence" value="ECO:0007669"/>
    <property type="project" value="UniProtKB-SubCell"/>
</dbReference>
<evidence type="ECO:0000256" key="1">
    <source>
        <dbReference type="ARBA" id="ARBA00001946"/>
    </source>
</evidence>
<evidence type="ECO:0000256" key="3">
    <source>
        <dbReference type="ARBA" id="ARBA00005119"/>
    </source>
</evidence>
<keyword evidence="9" id="KW-0808">Transferase</keyword>
<keyword evidence="13" id="KW-0443">Lipid metabolism</keyword>
<evidence type="ECO:0000256" key="4">
    <source>
        <dbReference type="ARBA" id="ARBA00005189"/>
    </source>
</evidence>
<keyword evidence="12" id="KW-0460">Magnesium</keyword>
<keyword evidence="8" id="KW-0444">Lipid biosynthesis</keyword>
<organism evidence="19 20">
    <name type="scientific">Puccinia coronata f. sp. avenae</name>
    <dbReference type="NCBI Taxonomy" id="200324"/>
    <lineage>
        <taxon>Eukaryota</taxon>
        <taxon>Fungi</taxon>
        <taxon>Dikarya</taxon>
        <taxon>Basidiomycota</taxon>
        <taxon>Pucciniomycotina</taxon>
        <taxon>Pucciniomycetes</taxon>
        <taxon>Pucciniales</taxon>
        <taxon>Pucciniaceae</taxon>
        <taxon>Puccinia</taxon>
    </lineage>
</organism>
<evidence type="ECO:0000256" key="14">
    <source>
        <dbReference type="ARBA" id="ARBA00023128"/>
    </source>
</evidence>
<dbReference type="UniPathway" id="UPA00557">
    <property type="reaction ID" value="UER00614"/>
</dbReference>
<comment type="pathway">
    <text evidence="3">Phospholipid metabolism; CDP-diacylglycerol biosynthesis; CDP-diacylglycerol from sn-glycerol 3-phosphate: step 3/3.</text>
</comment>
<dbReference type="PANTHER" id="PTHR13619:SF0">
    <property type="entry name" value="PHOSPHATIDATE CYTIDYLYLTRANSFERASE, MITOCHONDRIAL"/>
    <property type="match status" value="1"/>
</dbReference>
<protein>
    <recommendedName>
        <fullName evidence="7">Phosphatidate cytidylyltransferase, mitochondrial</fullName>
        <ecNumber evidence="6">2.7.7.41</ecNumber>
    </recommendedName>
    <alternativeName>
        <fullName evidence="18">CDP-diacylglycerol synthase</fullName>
    </alternativeName>
</protein>
<evidence type="ECO:0000256" key="8">
    <source>
        <dbReference type="ARBA" id="ARBA00022516"/>
    </source>
</evidence>
<dbReference type="GO" id="GO:0032049">
    <property type="term" value="P:cardiolipin biosynthetic process"/>
    <property type="evidence" value="ECO:0007669"/>
    <property type="project" value="InterPro"/>
</dbReference>
<comment type="pathway">
    <text evidence="4">Lipid metabolism.</text>
</comment>
<evidence type="ECO:0000256" key="13">
    <source>
        <dbReference type="ARBA" id="ARBA00023098"/>
    </source>
</evidence>
<dbReference type="AlphaFoldDB" id="A0A2N5V242"/>
<accession>A0A2N5V242</accession>
<evidence type="ECO:0000313" key="20">
    <source>
        <dbReference type="Proteomes" id="UP000235392"/>
    </source>
</evidence>
<evidence type="ECO:0000256" key="16">
    <source>
        <dbReference type="ARBA" id="ARBA00023209"/>
    </source>
</evidence>
<dbReference type="PANTHER" id="PTHR13619">
    <property type="entry name" value="PHOSPHATIDATE CYTIDYLYLTRANSFERASE, MITOCHONDRIAL"/>
    <property type="match status" value="1"/>
</dbReference>
<evidence type="ECO:0000256" key="17">
    <source>
        <dbReference type="ARBA" id="ARBA00023264"/>
    </source>
</evidence>
<evidence type="ECO:0000256" key="2">
    <source>
        <dbReference type="ARBA" id="ARBA00004443"/>
    </source>
</evidence>
<proteinExistence type="inferred from homology"/>
<comment type="subcellular location">
    <subcellularLocation>
        <location evidence="2">Mitochondrion inner membrane</location>
        <topology evidence="2">Peripheral membrane protein</topology>
        <orientation evidence="2">Matrix side</orientation>
    </subcellularLocation>
</comment>
<comment type="similarity">
    <text evidence="5">Belongs to the TAM41 family.</text>
</comment>
<comment type="cofactor">
    <cofactor evidence="1">
        <name>Mg(2+)</name>
        <dbReference type="ChEBI" id="CHEBI:18420"/>
    </cofactor>
</comment>